<feature type="repeat" description="TPR" evidence="1">
    <location>
        <begin position="190"/>
        <end position="223"/>
    </location>
</feature>
<feature type="repeat" description="TPR" evidence="1">
    <location>
        <begin position="335"/>
        <end position="368"/>
    </location>
</feature>
<dbReference type="InterPro" id="IPR011990">
    <property type="entry name" value="TPR-like_helical_dom_sf"/>
</dbReference>
<dbReference type="InterPro" id="IPR019734">
    <property type="entry name" value="TPR_rpt"/>
</dbReference>
<dbReference type="Pfam" id="PF14559">
    <property type="entry name" value="TPR_19"/>
    <property type="match status" value="1"/>
</dbReference>
<evidence type="ECO:0000256" key="1">
    <source>
        <dbReference type="PROSITE-ProRule" id="PRU00339"/>
    </source>
</evidence>
<dbReference type="PROSITE" id="PS50293">
    <property type="entry name" value="TPR_REGION"/>
    <property type="match status" value="1"/>
</dbReference>
<dbReference type="Pfam" id="PF13424">
    <property type="entry name" value="TPR_12"/>
    <property type="match status" value="2"/>
</dbReference>
<dbReference type="AlphaFoldDB" id="A0A7X2T1R4"/>
<dbReference type="EMBL" id="VULX01000017">
    <property type="protein sequence ID" value="MSR91877.1"/>
    <property type="molecule type" value="Genomic_DNA"/>
</dbReference>
<dbReference type="SUPFAM" id="SSF48452">
    <property type="entry name" value="TPR-like"/>
    <property type="match status" value="2"/>
</dbReference>
<dbReference type="PANTHER" id="PTHR12558">
    <property type="entry name" value="CELL DIVISION CYCLE 16,23,27"/>
    <property type="match status" value="1"/>
</dbReference>
<sequence>MMRKDLKKLFALHINHPYQETLKMRFLSDEKDRLEEAEKLYKEVLEINPDDYNSSIGVADCCLYMDKLEEAKELYIALIRRNAYDNYVRNQIMNVNEKLIEYYKQEDKHDTISIFKRAWCLFENFRYQEIIDLTEGMTVEEENENQYCELLGKTYAGLKQYEKSIEYFKQWSDKLEKETDENEDRDYNLNYLYSEIGNQYKKLERYDEALEYYDKALAINEDDVDVLNSKGNVLLLTGRYEESLNILERGLEIDGNFYSLYINKCKVLLELGYDGDALDDAIRAQNIYPYNPECYLLQMKLYNRHGESDNALQVYETAVKYFKKAIDNMGNEPYKVFFNNIARCYRRLKKYEEAIKYYDKELEIFGGDFDLYDKKAGVYVLMDKYQDAIDIYLECLDVEGIDPVDVYDNIGDIYKDDIKDYNEAIKWYKMAIKLEPEHRYEYRKIGIAYYKKKKYKTAIKFYKKQLEFDEHAYTYVKMGEAYKELHNAVKAKENYQKALDLYKNIKYPDASHYTEMAKCSKELLIVLCLILQRMEQ</sequence>
<name>A0A7X2T1R4_9CLOT</name>
<protein>
    <submittedName>
        <fullName evidence="2">Tetratricopeptide repeat protein</fullName>
    </submittedName>
</protein>
<evidence type="ECO:0000313" key="3">
    <source>
        <dbReference type="Proteomes" id="UP000460287"/>
    </source>
</evidence>
<dbReference type="Gene3D" id="1.25.40.10">
    <property type="entry name" value="Tetratricopeptide repeat domain"/>
    <property type="match status" value="4"/>
</dbReference>
<reference evidence="2 3" key="1">
    <citation type="submission" date="2019-08" db="EMBL/GenBank/DDBJ databases">
        <title>In-depth cultivation of the pig gut microbiome towards novel bacterial diversity and tailored functional studies.</title>
        <authorList>
            <person name="Wylensek D."/>
            <person name="Hitch T.C.A."/>
            <person name="Clavel T."/>
        </authorList>
    </citation>
    <scope>NUCLEOTIDE SEQUENCE [LARGE SCALE GENOMIC DNA]</scope>
    <source>
        <strain evidence="2 3">WCA-383-APC-5B</strain>
    </source>
</reference>
<dbReference type="Proteomes" id="UP000460287">
    <property type="component" value="Unassembled WGS sequence"/>
</dbReference>
<keyword evidence="1" id="KW-0802">TPR repeat</keyword>
<accession>A0A7X2T1R4</accession>
<organism evidence="2 3">
    <name type="scientific">Inconstantimicrobium porci</name>
    <dbReference type="NCBI Taxonomy" id="2652291"/>
    <lineage>
        <taxon>Bacteria</taxon>
        <taxon>Bacillati</taxon>
        <taxon>Bacillota</taxon>
        <taxon>Clostridia</taxon>
        <taxon>Eubacteriales</taxon>
        <taxon>Clostridiaceae</taxon>
        <taxon>Inconstantimicrobium</taxon>
    </lineage>
</organism>
<feature type="repeat" description="TPR" evidence="1">
    <location>
        <begin position="439"/>
        <end position="472"/>
    </location>
</feature>
<dbReference type="SUPFAM" id="SSF81901">
    <property type="entry name" value="HCP-like"/>
    <property type="match status" value="1"/>
</dbReference>
<proteinExistence type="predicted"/>
<dbReference type="PROSITE" id="PS50005">
    <property type="entry name" value="TPR"/>
    <property type="match status" value="3"/>
</dbReference>
<dbReference type="Pfam" id="PF13181">
    <property type="entry name" value="TPR_8"/>
    <property type="match status" value="3"/>
</dbReference>
<dbReference type="SMART" id="SM00028">
    <property type="entry name" value="TPR"/>
    <property type="match status" value="11"/>
</dbReference>
<evidence type="ECO:0000313" key="2">
    <source>
        <dbReference type="EMBL" id="MSR91877.1"/>
    </source>
</evidence>
<keyword evidence="3" id="KW-1185">Reference proteome</keyword>
<dbReference type="PANTHER" id="PTHR12558:SF13">
    <property type="entry name" value="CELL DIVISION CYCLE PROTEIN 27 HOMOLOG"/>
    <property type="match status" value="1"/>
</dbReference>
<gene>
    <name evidence="2" type="ORF">FYJ33_10790</name>
</gene>
<comment type="caution">
    <text evidence="2">The sequence shown here is derived from an EMBL/GenBank/DDBJ whole genome shotgun (WGS) entry which is preliminary data.</text>
</comment>